<organism evidence="2">
    <name type="scientific">marine sediment metagenome</name>
    <dbReference type="NCBI Taxonomy" id="412755"/>
    <lineage>
        <taxon>unclassified sequences</taxon>
        <taxon>metagenomes</taxon>
        <taxon>ecological metagenomes</taxon>
    </lineage>
</organism>
<keyword evidence="1" id="KW-1133">Transmembrane helix</keyword>
<gene>
    <name evidence="2" type="ORF">S12H4_29767</name>
</gene>
<sequence>MNNNTGIVFLALFGLIAVAGVAIVVASRRDQPTESGQFVYGVPVEPQTALAVPVLYENKEEWEIVRGPDRLIEKVVIHRMVTQKLGSIPLQWSRLLLTFRHCICHSNSPDSQDA</sequence>
<dbReference type="AlphaFoldDB" id="X1UJA2"/>
<name>X1UJA2_9ZZZZ</name>
<feature type="transmembrane region" description="Helical" evidence="1">
    <location>
        <begin position="6"/>
        <end position="26"/>
    </location>
</feature>
<comment type="caution">
    <text evidence="2">The sequence shown here is derived from an EMBL/GenBank/DDBJ whole genome shotgun (WGS) entry which is preliminary data.</text>
</comment>
<accession>X1UJA2</accession>
<evidence type="ECO:0000256" key="1">
    <source>
        <dbReference type="SAM" id="Phobius"/>
    </source>
</evidence>
<keyword evidence="1" id="KW-0472">Membrane</keyword>
<keyword evidence="1" id="KW-0812">Transmembrane</keyword>
<dbReference type="EMBL" id="BARW01017200">
    <property type="protein sequence ID" value="GAI99950.1"/>
    <property type="molecule type" value="Genomic_DNA"/>
</dbReference>
<evidence type="ECO:0000313" key="2">
    <source>
        <dbReference type="EMBL" id="GAI99950.1"/>
    </source>
</evidence>
<proteinExistence type="predicted"/>
<reference evidence="2" key="1">
    <citation type="journal article" date="2014" name="Front. Microbiol.">
        <title>High frequency of phylogenetically diverse reductive dehalogenase-homologous genes in deep subseafloor sedimentary metagenomes.</title>
        <authorList>
            <person name="Kawai M."/>
            <person name="Futagami T."/>
            <person name="Toyoda A."/>
            <person name="Takaki Y."/>
            <person name="Nishi S."/>
            <person name="Hori S."/>
            <person name="Arai W."/>
            <person name="Tsubouchi T."/>
            <person name="Morono Y."/>
            <person name="Uchiyama I."/>
            <person name="Ito T."/>
            <person name="Fujiyama A."/>
            <person name="Inagaki F."/>
            <person name="Takami H."/>
        </authorList>
    </citation>
    <scope>NUCLEOTIDE SEQUENCE</scope>
    <source>
        <strain evidence="2">Expedition CK06-06</strain>
    </source>
</reference>
<protein>
    <submittedName>
        <fullName evidence="2">Uncharacterized protein</fullName>
    </submittedName>
</protein>